<organism evidence="2 3">
    <name type="scientific">Podospora fimiseda</name>
    <dbReference type="NCBI Taxonomy" id="252190"/>
    <lineage>
        <taxon>Eukaryota</taxon>
        <taxon>Fungi</taxon>
        <taxon>Dikarya</taxon>
        <taxon>Ascomycota</taxon>
        <taxon>Pezizomycotina</taxon>
        <taxon>Sordariomycetes</taxon>
        <taxon>Sordariomycetidae</taxon>
        <taxon>Sordariales</taxon>
        <taxon>Podosporaceae</taxon>
        <taxon>Podospora</taxon>
    </lineage>
</organism>
<protein>
    <submittedName>
        <fullName evidence="2">Uncharacterized protein</fullName>
    </submittedName>
</protein>
<dbReference type="Proteomes" id="UP001301958">
    <property type="component" value="Unassembled WGS sequence"/>
</dbReference>
<feature type="region of interest" description="Disordered" evidence="1">
    <location>
        <begin position="1"/>
        <end position="22"/>
    </location>
</feature>
<dbReference type="AlphaFoldDB" id="A0AAN7BEE5"/>
<comment type="caution">
    <text evidence="2">The sequence shown here is derived from an EMBL/GenBank/DDBJ whole genome shotgun (WGS) entry which is preliminary data.</text>
</comment>
<accession>A0AAN7BEE5</accession>
<sequence>MAVFAPDNDNTNVADEDDVSITPQSDFPVRSNAFARISIPKKSFIEQIRDALALGPLPPNLPTTEYPLITGPENRQYNLRAHFYDKPRPSWIQQYGTLLLRLVPGHLDTQDGQFWACNRCGMLYDAEATSSAGKHLANRHRTAPRKCIYSLFLTSAAARSNYRSIISANSIQFSSIPHRLQINQIKYSKKISVLQPAPGVDTDCKAVRQR</sequence>
<evidence type="ECO:0000313" key="2">
    <source>
        <dbReference type="EMBL" id="KAK4220898.1"/>
    </source>
</evidence>
<reference evidence="2" key="1">
    <citation type="journal article" date="2023" name="Mol. Phylogenet. Evol.">
        <title>Genome-scale phylogeny and comparative genomics of the fungal order Sordariales.</title>
        <authorList>
            <person name="Hensen N."/>
            <person name="Bonometti L."/>
            <person name="Westerberg I."/>
            <person name="Brannstrom I.O."/>
            <person name="Guillou S."/>
            <person name="Cros-Aarteil S."/>
            <person name="Calhoun S."/>
            <person name="Haridas S."/>
            <person name="Kuo A."/>
            <person name="Mondo S."/>
            <person name="Pangilinan J."/>
            <person name="Riley R."/>
            <person name="LaButti K."/>
            <person name="Andreopoulos B."/>
            <person name="Lipzen A."/>
            <person name="Chen C."/>
            <person name="Yan M."/>
            <person name="Daum C."/>
            <person name="Ng V."/>
            <person name="Clum A."/>
            <person name="Steindorff A."/>
            <person name="Ohm R.A."/>
            <person name="Martin F."/>
            <person name="Silar P."/>
            <person name="Natvig D.O."/>
            <person name="Lalanne C."/>
            <person name="Gautier V."/>
            <person name="Ament-Velasquez S.L."/>
            <person name="Kruys A."/>
            <person name="Hutchinson M.I."/>
            <person name="Powell A.J."/>
            <person name="Barry K."/>
            <person name="Miller A.N."/>
            <person name="Grigoriev I.V."/>
            <person name="Debuchy R."/>
            <person name="Gladieux P."/>
            <person name="Hiltunen Thoren M."/>
            <person name="Johannesson H."/>
        </authorList>
    </citation>
    <scope>NUCLEOTIDE SEQUENCE</scope>
    <source>
        <strain evidence="2">CBS 990.96</strain>
    </source>
</reference>
<proteinExistence type="predicted"/>
<keyword evidence="3" id="KW-1185">Reference proteome</keyword>
<gene>
    <name evidence="2" type="ORF">QBC38DRAFT_157793</name>
</gene>
<reference evidence="2" key="2">
    <citation type="submission" date="2023-05" db="EMBL/GenBank/DDBJ databases">
        <authorList>
            <consortium name="Lawrence Berkeley National Laboratory"/>
            <person name="Steindorff A."/>
            <person name="Hensen N."/>
            <person name="Bonometti L."/>
            <person name="Westerberg I."/>
            <person name="Brannstrom I.O."/>
            <person name="Guillou S."/>
            <person name="Cros-Aarteil S."/>
            <person name="Calhoun S."/>
            <person name="Haridas S."/>
            <person name="Kuo A."/>
            <person name="Mondo S."/>
            <person name="Pangilinan J."/>
            <person name="Riley R."/>
            <person name="Labutti K."/>
            <person name="Andreopoulos B."/>
            <person name="Lipzen A."/>
            <person name="Chen C."/>
            <person name="Yanf M."/>
            <person name="Daum C."/>
            <person name="Ng V."/>
            <person name="Clum A."/>
            <person name="Ohm R."/>
            <person name="Martin F."/>
            <person name="Silar P."/>
            <person name="Natvig D."/>
            <person name="Lalanne C."/>
            <person name="Gautier V."/>
            <person name="Ament-Velasquez S.L."/>
            <person name="Kruys A."/>
            <person name="Hutchinson M.I."/>
            <person name="Powell A.J."/>
            <person name="Barry K."/>
            <person name="Miller A.N."/>
            <person name="Grigoriev I.V."/>
            <person name="Debuchy R."/>
            <person name="Gladieux P."/>
            <person name="Thoren M.H."/>
            <person name="Johannesson H."/>
        </authorList>
    </citation>
    <scope>NUCLEOTIDE SEQUENCE</scope>
    <source>
        <strain evidence="2">CBS 990.96</strain>
    </source>
</reference>
<evidence type="ECO:0000313" key="3">
    <source>
        <dbReference type="Proteomes" id="UP001301958"/>
    </source>
</evidence>
<dbReference type="EMBL" id="MU865619">
    <property type="protein sequence ID" value="KAK4220898.1"/>
    <property type="molecule type" value="Genomic_DNA"/>
</dbReference>
<evidence type="ECO:0000256" key="1">
    <source>
        <dbReference type="SAM" id="MobiDB-lite"/>
    </source>
</evidence>
<name>A0AAN7BEE5_9PEZI</name>